<name>A0A232EDK8_9HYME</name>
<comment type="caution">
    <text evidence="2">The sequence shown here is derived from an EMBL/GenBank/DDBJ whole genome shotgun (WGS) entry which is preliminary data.</text>
</comment>
<organism evidence="2 3">
    <name type="scientific">Trichomalopsis sarcophagae</name>
    <dbReference type="NCBI Taxonomy" id="543379"/>
    <lineage>
        <taxon>Eukaryota</taxon>
        <taxon>Metazoa</taxon>
        <taxon>Ecdysozoa</taxon>
        <taxon>Arthropoda</taxon>
        <taxon>Hexapoda</taxon>
        <taxon>Insecta</taxon>
        <taxon>Pterygota</taxon>
        <taxon>Neoptera</taxon>
        <taxon>Endopterygota</taxon>
        <taxon>Hymenoptera</taxon>
        <taxon>Apocrita</taxon>
        <taxon>Proctotrupomorpha</taxon>
        <taxon>Chalcidoidea</taxon>
        <taxon>Pteromalidae</taxon>
        <taxon>Pteromalinae</taxon>
        <taxon>Trichomalopsis</taxon>
    </lineage>
</organism>
<feature type="compositionally biased region" description="Polar residues" evidence="1">
    <location>
        <begin position="72"/>
        <end position="84"/>
    </location>
</feature>
<gene>
    <name evidence="2" type="ORF">TSAR_016668</name>
</gene>
<keyword evidence="3" id="KW-1185">Reference proteome</keyword>
<feature type="compositionally biased region" description="Basic and acidic residues" evidence="1">
    <location>
        <begin position="58"/>
        <end position="69"/>
    </location>
</feature>
<evidence type="ECO:0000313" key="2">
    <source>
        <dbReference type="EMBL" id="OXU16425.1"/>
    </source>
</evidence>
<dbReference type="AlphaFoldDB" id="A0A232EDK8"/>
<feature type="region of interest" description="Disordered" evidence="1">
    <location>
        <begin position="41"/>
        <end position="93"/>
    </location>
</feature>
<evidence type="ECO:0000256" key="1">
    <source>
        <dbReference type="SAM" id="MobiDB-lite"/>
    </source>
</evidence>
<dbReference type="EMBL" id="NNAY01006262">
    <property type="protein sequence ID" value="OXU16425.1"/>
    <property type="molecule type" value="Genomic_DNA"/>
</dbReference>
<accession>A0A232EDK8</accession>
<protein>
    <submittedName>
        <fullName evidence="2">Uncharacterized protein</fullName>
    </submittedName>
</protein>
<reference evidence="2 3" key="1">
    <citation type="journal article" date="2017" name="Curr. Biol.">
        <title>The Evolution of Venom by Co-option of Single-Copy Genes.</title>
        <authorList>
            <person name="Martinson E.O."/>
            <person name="Mrinalini"/>
            <person name="Kelkar Y.D."/>
            <person name="Chang C.H."/>
            <person name="Werren J.H."/>
        </authorList>
    </citation>
    <scope>NUCLEOTIDE SEQUENCE [LARGE SCALE GENOMIC DNA]</scope>
    <source>
        <strain evidence="2 3">Alberta</strain>
        <tissue evidence="2">Whole body</tissue>
    </source>
</reference>
<sequence>MCTYVDLSKCIKTSATCPAFGALALRSEALLNERDLRRHTALQGPGVGSIEPTYNRDPVIRRHQPEQPRRANFSSASRPRQVDQNRPYHVGQDGRIHLQQTVYHCHVHPR</sequence>
<evidence type="ECO:0000313" key="3">
    <source>
        <dbReference type="Proteomes" id="UP000215335"/>
    </source>
</evidence>
<dbReference type="Proteomes" id="UP000215335">
    <property type="component" value="Unassembled WGS sequence"/>
</dbReference>
<proteinExistence type="predicted"/>